<dbReference type="Proteomes" id="UP000030428">
    <property type="component" value="Unassembled WGS sequence"/>
</dbReference>
<feature type="domain" description="CHAT" evidence="5">
    <location>
        <begin position="623"/>
        <end position="920"/>
    </location>
</feature>
<dbReference type="PANTHER" id="PTHR45641:SF19">
    <property type="entry name" value="NEPHROCYSTIN-3"/>
    <property type="match status" value="1"/>
</dbReference>
<dbReference type="SMART" id="SM00028">
    <property type="entry name" value="TPR"/>
    <property type="match status" value="8"/>
</dbReference>
<evidence type="ECO:0000259" key="5">
    <source>
        <dbReference type="Pfam" id="PF12770"/>
    </source>
</evidence>
<evidence type="ECO:0000256" key="4">
    <source>
        <dbReference type="SAM" id="Coils"/>
    </source>
</evidence>
<dbReference type="InterPro" id="IPR011990">
    <property type="entry name" value="TPR-like_helical_dom_sf"/>
</dbReference>
<reference evidence="6 7" key="1">
    <citation type="journal article" date="2016" name="Front. Microbiol.">
        <title>Single-Cell (Meta-)Genomics of a Dimorphic Candidatus Thiomargarita nelsonii Reveals Genomic Plasticity.</title>
        <authorList>
            <person name="Flood B.E."/>
            <person name="Fliss P."/>
            <person name="Jones D.S."/>
            <person name="Dick G.J."/>
            <person name="Jain S."/>
            <person name="Kaster A.K."/>
            <person name="Winkel M."/>
            <person name="Mussmann M."/>
            <person name="Bailey J."/>
        </authorList>
    </citation>
    <scope>NUCLEOTIDE SEQUENCE [LARGE SCALE GENOMIC DNA]</scope>
    <source>
        <strain evidence="6">Hydrate Ridge</strain>
    </source>
</reference>
<keyword evidence="7" id="KW-1185">Reference proteome</keyword>
<feature type="repeat" description="TPR" evidence="3">
    <location>
        <begin position="76"/>
        <end position="109"/>
    </location>
</feature>
<keyword evidence="2 3" id="KW-0802">TPR repeat</keyword>
<dbReference type="AlphaFoldDB" id="A0A0A6RP96"/>
<feature type="coiled-coil region" evidence="4">
    <location>
        <begin position="468"/>
        <end position="502"/>
    </location>
</feature>
<organism evidence="6 7">
    <name type="scientific">Candidatus Thiomargarita nelsonii</name>
    <dbReference type="NCBI Taxonomy" id="1003181"/>
    <lineage>
        <taxon>Bacteria</taxon>
        <taxon>Pseudomonadati</taxon>
        <taxon>Pseudomonadota</taxon>
        <taxon>Gammaproteobacteria</taxon>
        <taxon>Thiotrichales</taxon>
        <taxon>Thiotrichaceae</taxon>
        <taxon>Thiomargarita</taxon>
    </lineage>
</organism>
<dbReference type="Gene3D" id="1.25.40.10">
    <property type="entry name" value="Tetratricopeptide repeat domain"/>
    <property type="match status" value="2"/>
</dbReference>
<keyword evidence="4" id="KW-0175">Coiled coil</keyword>
<dbReference type="Pfam" id="PF13424">
    <property type="entry name" value="TPR_12"/>
    <property type="match status" value="4"/>
</dbReference>
<dbReference type="InterPro" id="IPR019734">
    <property type="entry name" value="TPR_rpt"/>
</dbReference>
<evidence type="ECO:0000256" key="2">
    <source>
        <dbReference type="ARBA" id="ARBA00022803"/>
    </source>
</evidence>
<evidence type="ECO:0000256" key="3">
    <source>
        <dbReference type="PROSITE-ProRule" id="PRU00339"/>
    </source>
</evidence>
<dbReference type="PANTHER" id="PTHR45641">
    <property type="entry name" value="TETRATRICOPEPTIDE REPEAT PROTEIN (AFU_ORTHOLOGUE AFUA_6G03870)"/>
    <property type="match status" value="1"/>
</dbReference>
<proteinExistence type="predicted"/>
<gene>
    <name evidence="6" type="ORF">PN36_18275</name>
</gene>
<keyword evidence="1" id="KW-0677">Repeat</keyword>
<dbReference type="InterPro" id="IPR024983">
    <property type="entry name" value="CHAT_dom"/>
</dbReference>
<name>A0A0A6RP96_9GAMM</name>
<accession>A0A0A6RP96</accession>
<feature type="repeat" description="TPR" evidence="3">
    <location>
        <begin position="34"/>
        <end position="67"/>
    </location>
</feature>
<comment type="caution">
    <text evidence="6">The sequence shown here is derived from an EMBL/GenBank/DDBJ whole genome shotgun (WGS) entry which is preliminary data.</text>
</comment>
<protein>
    <recommendedName>
        <fullName evidence="5">CHAT domain-containing protein</fullName>
    </recommendedName>
</protein>
<dbReference type="EMBL" id="JSZA02000071">
    <property type="protein sequence ID" value="KHD05686.1"/>
    <property type="molecule type" value="Genomic_DNA"/>
</dbReference>
<evidence type="ECO:0000256" key="1">
    <source>
        <dbReference type="ARBA" id="ARBA00022737"/>
    </source>
</evidence>
<evidence type="ECO:0000313" key="7">
    <source>
        <dbReference type="Proteomes" id="UP000030428"/>
    </source>
</evidence>
<sequence length="922" mass="103816">MKSIFFVGVKLFFILTLTLVFSQSGFSEEPLELAKTYNSQAVQYYQQGEFKKALQLAEKALKITTEILGEKHPDSITSLNNLGIFHVKVGKFDEALQLFEKGYHISKEVFGKKHSQTLTNMMFLAGIYSELSQFSAALLWSEKAYPLFKEVFGEKHLQTLTIINNLARSYKGLGRLSVALPWFEKAYQFSKEGLGEKHPQTIMSLSNLGIIYNDLGRLSAALPLLEKAYHLSNEVLGEKDDDTLSRLNNLAGIYYDLGRLSAALPLFEKAYHLSKELLGEKHPQTLSILNNFGIIHRDLNLFNEALPLVEKAYHLSEEVLGEKHPDTLRSLLNLALIYNNLKGFSVALPLYEKGYRLFKETLGEKHPDTLLCLSNLAYIYQIQGDFNQAIKHFEKLVEGVEHLRSGDFSAENRQALFKKWVQGYFDLSDLYIVQSRLVDAFRLAEMSKARTLLESIAAKFAAQQSGLTATEQQQLRDFEARLAFLNNRIAKANRLEEKITLETEKNQLVFKLNQFHHELMAKYPKYAQLSEVQIIGAKEGAKFLPADAVLISYLVNENKVLAFTLESDGTFTAHDLGKIPSLKKDIETYHHRLTSSHRATRGRIVPFFGKPPEIQKNDALSLKLGKVLLEPLADIIKDKSHWIISPSGALALIPFETLRLEGEKQPVIVQHQISYVQSLSILAQLQKRNQVYNRLKNRGTLLAMGAPLYEKTTSNPNYSGALRQLNLKWKNLPGALDELSQLEKLFKETKPRIYKQAQATEANLQRLNQQGLLAQYRYLVFSAHGYLSDEVPALSSIVLGQVNNPAGIDGYVTAGEWTGYNLKSDLMVLSACQTGLGEVVGGEGVMGLPYALYVAGNKNTLLTLWAISDEVTAEFITRFFRKLKAGVGQVKALTATKREFLKRGGDYSNPMYWAAFVLYGIK</sequence>
<evidence type="ECO:0000313" key="6">
    <source>
        <dbReference type="EMBL" id="KHD05686.1"/>
    </source>
</evidence>
<dbReference type="Pfam" id="PF12770">
    <property type="entry name" value="CHAT"/>
    <property type="match status" value="1"/>
</dbReference>
<dbReference type="SUPFAM" id="SSF48452">
    <property type="entry name" value="TPR-like"/>
    <property type="match status" value="2"/>
</dbReference>
<dbReference type="PROSITE" id="PS50005">
    <property type="entry name" value="TPR"/>
    <property type="match status" value="2"/>
</dbReference>